<proteinExistence type="predicted"/>
<protein>
    <submittedName>
        <fullName evidence="1">Uncharacterized protein</fullName>
    </submittedName>
</protein>
<comment type="caution">
    <text evidence="1">The sequence shown here is derived from an EMBL/GenBank/DDBJ whole genome shotgun (WGS) entry which is preliminary data.</text>
</comment>
<evidence type="ECO:0000313" key="2">
    <source>
        <dbReference type="Proteomes" id="UP000006976"/>
    </source>
</evidence>
<gene>
    <name evidence="1" type="ORF">III_05753</name>
</gene>
<accession>A0ABC9QV49</accession>
<dbReference type="Proteomes" id="UP000006976">
    <property type="component" value="Unassembled WGS sequence"/>
</dbReference>
<organism evidence="1 2">
    <name type="scientific">Bacillus mycoides</name>
    <dbReference type="NCBI Taxonomy" id="1405"/>
    <lineage>
        <taxon>Bacteria</taxon>
        <taxon>Bacillati</taxon>
        <taxon>Bacillota</taxon>
        <taxon>Bacilli</taxon>
        <taxon>Bacillales</taxon>
        <taxon>Bacillaceae</taxon>
        <taxon>Bacillus</taxon>
        <taxon>Bacillus cereus group</taxon>
    </lineage>
</organism>
<dbReference type="AlphaFoldDB" id="A0ABC9QV49"/>
<dbReference type="EMBL" id="AHEV01000051">
    <property type="protein sequence ID" value="EJR29984.1"/>
    <property type="molecule type" value="Genomic_DNA"/>
</dbReference>
<reference evidence="1 2" key="1">
    <citation type="submission" date="2012-04" db="EMBL/GenBank/DDBJ databases">
        <title>The Genome Sequence of Bacillus cereus VD078.</title>
        <authorList>
            <consortium name="The Broad Institute Genome Sequencing Platform"/>
            <consortium name="The Broad Institute Genome Sequencing Center for Infectious Disease"/>
            <person name="Feldgarden M."/>
            <person name="Van der Auwera G.A."/>
            <person name="Mahillon J."/>
            <person name="Duprez V."/>
            <person name="Timmery S."/>
            <person name="Mattelet C."/>
            <person name="Dierick K."/>
            <person name="Sun M."/>
            <person name="Yu Z."/>
            <person name="Zhu L."/>
            <person name="Hu X."/>
            <person name="Shank E.B."/>
            <person name="Swiecicka I."/>
            <person name="Hansen B.M."/>
            <person name="Andrup L."/>
            <person name="Young S.K."/>
            <person name="Zeng Q."/>
            <person name="Gargeya S."/>
            <person name="Fitzgerald M."/>
            <person name="Haas B."/>
            <person name="Abouelleil A."/>
            <person name="Alvarado L."/>
            <person name="Arachchi H.M."/>
            <person name="Berlin A."/>
            <person name="Chapman S.B."/>
            <person name="Goldberg J."/>
            <person name="Griggs A."/>
            <person name="Gujja S."/>
            <person name="Hansen M."/>
            <person name="Howarth C."/>
            <person name="Imamovic A."/>
            <person name="Larimer J."/>
            <person name="McCowen C."/>
            <person name="Montmayeur A."/>
            <person name="Murphy C."/>
            <person name="Neiman D."/>
            <person name="Pearson M."/>
            <person name="Priest M."/>
            <person name="Roberts A."/>
            <person name="Saif S."/>
            <person name="Shea T."/>
            <person name="Sisk P."/>
            <person name="Sykes S."/>
            <person name="Wortman J."/>
            <person name="Nusbaum C."/>
            <person name="Birren B."/>
        </authorList>
    </citation>
    <scope>NUCLEOTIDE SEQUENCE [LARGE SCALE GENOMIC DNA]</scope>
    <source>
        <strain evidence="1 2">VD078</strain>
    </source>
</reference>
<sequence length="98" mass="11773">MSQMERDLQKKRKQEKLDMIYNHAVQGEGYFQSPSYYWKSIVVQHFNRIQRKEMTVEQLVNFLEKEGIKFSQPKALIQYPVVECLKYIAKVSKENLEL</sequence>
<name>A0ABC9QV49_BACMY</name>
<evidence type="ECO:0000313" key="1">
    <source>
        <dbReference type="EMBL" id="EJR29984.1"/>
    </source>
</evidence>